<dbReference type="Proteomes" id="UP000237822">
    <property type="component" value="Unassembled WGS sequence"/>
</dbReference>
<sequence>MRRGQRKVLWTQQTAGLGNFLYDWMHAHHWRARDLDIVSLRTPKMRPWLPVFGAPAMELTVEPEDVRRTDRIEKGLYSEWGVAFDESNLDEFIRGFIEPTGVIAPERVPESHRLTDADVLINVRRGDYVSSAANRLNYSFDLDEYLTAALTRSREGGGAIERIHVVSDGIDWCVDHLGWLDQHADRLTFETDGLPPETHLAIVANAPRLILANSTFSYWGGYLSSWRTRRPEWIVAPWFHIRDEADGAAWQLDPRWSIVQDIPSHWAPVTDPVSE</sequence>
<comment type="caution">
    <text evidence="3">The sequence shown here is derived from an EMBL/GenBank/DDBJ whole genome shotgun (WGS) entry which is preliminary data.</text>
</comment>
<evidence type="ECO:0000313" key="3">
    <source>
        <dbReference type="EMBL" id="PRY63231.1"/>
    </source>
</evidence>
<evidence type="ECO:0000256" key="1">
    <source>
        <dbReference type="ARBA" id="ARBA00022676"/>
    </source>
</evidence>
<proteinExistence type="predicted"/>
<dbReference type="GO" id="GO:0016020">
    <property type="term" value="C:membrane"/>
    <property type="evidence" value="ECO:0007669"/>
    <property type="project" value="InterPro"/>
</dbReference>
<protein>
    <submittedName>
        <fullName evidence="3">Glycosyl transferase family 11</fullName>
    </submittedName>
</protein>
<name>A0A2T0UZ90_9MICO</name>
<dbReference type="AlphaFoldDB" id="A0A2T0UZ90"/>
<evidence type="ECO:0000256" key="2">
    <source>
        <dbReference type="ARBA" id="ARBA00022679"/>
    </source>
</evidence>
<reference evidence="3 4" key="1">
    <citation type="submission" date="2018-03" db="EMBL/GenBank/DDBJ databases">
        <title>Genomic Encyclopedia of Archaeal and Bacterial Type Strains, Phase II (KMG-II): from individual species to whole genera.</title>
        <authorList>
            <person name="Goeker M."/>
        </authorList>
    </citation>
    <scope>NUCLEOTIDE SEQUENCE [LARGE SCALE GENOMIC DNA]</scope>
    <source>
        <strain evidence="3 4">ATCC BAA-1496</strain>
    </source>
</reference>
<dbReference type="GO" id="GO:0008107">
    <property type="term" value="F:galactoside 2-alpha-L-fucosyltransferase activity"/>
    <property type="evidence" value="ECO:0007669"/>
    <property type="project" value="InterPro"/>
</dbReference>
<dbReference type="GO" id="GO:0005975">
    <property type="term" value="P:carbohydrate metabolic process"/>
    <property type="evidence" value="ECO:0007669"/>
    <property type="project" value="InterPro"/>
</dbReference>
<keyword evidence="1" id="KW-0328">Glycosyltransferase</keyword>
<accession>A0A2T0UZ90</accession>
<gene>
    <name evidence="3" type="ORF">BCF74_10262</name>
</gene>
<keyword evidence="2 3" id="KW-0808">Transferase</keyword>
<dbReference type="RefSeq" id="WP_106296216.1">
    <property type="nucleotide sequence ID" value="NZ_PVTI01000002.1"/>
</dbReference>
<evidence type="ECO:0000313" key="4">
    <source>
        <dbReference type="Proteomes" id="UP000237822"/>
    </source>
</evidence>
<dbReference type="EMBL" id="PVTI01000002">
    <property type="protein sequence ID" value="PRY63231.1"/>
    <property type="molecule type" value="Genomic_DNA"/>
</dbReference>
<dbReference type="Pfam" id="PF01531">
    <property type="entry name" value="Glyco_transf_11"/>
    <property type="match status" value="1"/>
</dbReference>
<keyword evidence="4" id="KW-1185">Reference proteome</keyword>
<dbReference type="InterPro" id="IPR002516">
    <property type="entry name" value="Glyco_trans_11"/>
</dbReference>
<organism evidence="3 4">
    <name type="scientific">Knoellia remsis</name>
    <dbReference type="NCBI Taxonomy" id="407159"/>
    <lineage>
        <taxon>Bacteria</taxon>
        <taxon>Bacillati</taxon>
        <taxon>Actinomycetota</taxon>
        <taxon>Actinomycetes</taxon>
        <taxon>Micrococcales</taxon>
        <taxon>Intrasporangiaceae</taxon>
        <taxon>Knoellia</taxon>
    </lineage>
</organism>